<evidence type="ECO:0000256" key="1">
    <source>
        <dbReference type="SAM" id="Phobius"/>
    </source>
</evidence>
<organism evidence="2 3">
    <name type="scientific">Murinocardiopsis flavida</name>
    <dbReference type="NCBI Taxonomy" id="645275"/>
    <lineage>
        <taxon>Bacteria</taxon>
        <taxon>Bacillati</taxon>
        <taxon>Actinomycetota</taxon>
        <taxon>Actinomycetes</taxon>
        <taxon>Streptosporangiales</taxon>
        <taxon>Nocardiopsidaceae</taxon>
        <taxon>Murinocardiopsis</taxon>
    </lineage>
</organism>
<dbReference type="OrthoDB" id="4330311at2"/>
<gene>
    <name evidence="2" type="ORF">CLV63_14320</name>
</gene>
<dbReference type="Proteomes" id="UP000240542">
    <property type="component" value="Unassembled WGS sequence"/>
</dbReference>
<protein>
    <submittedName>
        <fullName evidence="2">Uncharacterized protein</fullName>
    </submittedName>
</protein>
<keyword evidence="1" id="KW-1133">Transmembrane helix</keyword>
<accession>A0A2P8CB89</accession>
<keyword evidence="3" id="KW-1185">Reference proteome</keyword>
<feature type="transmembrane region" description="Helical" evidence="1">
    <location>
        <begin position="50"/>
        <end position="72"/>
    </location>
</feature>
<proteinExistence type="predicted"/>
<keyword evidence="1" id="KW-0812">Transmembrane</keyword>
<dbReference type="EMBL" id="PYGA01000043">
    <property type="protein sequence ID" value="PSK82250.1"/>
    <property type="molecule type" value="Genomic_DNA"/>
</dbReference>
<comment type="caution">
    <text evidence="2">The sequence shown here is derived from an EMBL/GenBank/DDBJ whole genome shotgun (WGS) entry which is preliminary data.</text>
</comment>
<dbReference type="AlphaFoldDB" id="A0A2P8CB89"/>
<name>A0A2P8CB89_9ACTN</name>
<feature type="transmembrane region" description="Helical" evidence="1">
    <location>
        <begin position="26"/>
        <end position="44"/>
    </location>
</feature>
<reference evidence="2 3" key="1">
    <citation type="submission" date="2018-03" db="EMBL/GenBank/DDBJ databases">
        <title>Genomic Encyclopedia of Archaeal and Bacterial Type Strains, Phase II (KMG-II): from individual species to whole genera.</title>
        <authorList>
            <person name="Goeker M."/>
        </authorList>
    </citation>
    <scope>NUCLEOTIDE SEQUENCE [LARGE SCALE GENOMIC DNA]</scope>
    <source>
        <strain evidence="2 3">DSM 45312</strain>
    </source>
</reference>
<dbReference type="RefSeq" id="WP_106587045.1">
    <property type="nucleotide sequence ID" value="NZ_PYGA01000043.1"/>
</dbReference>
<evidence type="ECO:0000313" key="2">
    <source>
        <dbReference type="EMBL" id="PSK82250.1"/>
    </source>
</evidence>
<evidence type="ECO:0000313" key="3">
    <source>
        <dbReference type="Proteomes" id="UP000240542"/>
    </source>
</evidence>
<keyword evidence="1" id="KW-0472">Membrane</keyword>
<sequence>MHADDVAYGRQATHEGFVSRLTKRSMAVMCWLWALFMPFTFFVGEVYMAWWAHILLVVFLMLILLPAGYGLWSDVGDAEDITQLRRSGRPAVAEVISMHRTPGRGYGELDSVSLLLRISGDEVPVFTASYRGDQTAAFRVGTLLDAVVDPSDNLYTLIFDGDRPKRSPPTA</sequence>